<feature type="region of interest" description="Disordered" evidence="1">
    <location>
        <begin position="1"/>
        <end position="25"/>
    </location>
</feature>
<dbReference type="AlphaFoldDB" id="A0A9N9B2W8"/>
<accession>A0A9N9B2W8</accession>
<evidence type="ECO:0000313" key="2">
    <source>
        <dbReference type="EMBL" id="CAG8549598.1"/>
    </source>
</evidence>
<dbReference type="Proteomes" id="UP000789396">
    <property type="component" value="Unassembled WGS sequence"/>
</dbReference>
<comment type="caution">
    <text evidence="2">The sequence shown here is derived from an EMBL/GenBank/DDBJ whole genome shotgun (WGS) entry which is preliminary data.</text>
</comment>
<sequence>MPEEYRNLMKQCWDPQPENRPTSSQLNKQLCDWITAICDDPNPSQISNSFGIAEEKRWESIGREIENKQLTTYSIHKDAIYFIIDVWRAAFFFSKKKKIAKNKI</sequence>
<protein>
    <submittedName>
        <fullName evidence="2">9646_t:CDS:1</fullName>
    </submittedName>
</protein>
<keyword evidence="3" id="KW-1185">Reference proteome</keyword>
<dbReference type="SUPFAM" id="SSF56112">
    <property type="entry name" value="Protein kinase-like (PK-like)"/>
    <property type="match status" value="1"/>
</dbReference>
<dbReference type="OrthoDB" id="2335155at2759"/>
<reference evidence="2" key="1">
    <citation type="submission" date="2021-06" db="EMBL/GenBank/DDBJ databases">
        <authorList>
            <person name="Kallberg Y."/>
            <person name="Tangrot J."/>
            <person name="Rosling A."/>
        </authorList>
    </citation>
    <scope>NUCLEOTIDE SEQUENCE</scope>
    <source>
        <strain evidence="2">IN212</strain>
    </source>
</reference>
<dbReference type="Gene3D" id="1.10.510.10">
    <property type="entry name" value="Transferase(Phosphotransferase) domain 1"/>
    <property type="match status" value="1"/>
</dbReference>
<name>A0A9N9B2W8_9GLOM</name>
<gene>
    <name evidence="2" type="ORF">RFULGI_LOCUS4591</name>
</gene>
<dbReference type="EMBL" id="CAJVPZ010004647">
    <property type="protein sequence ID" value="CAG8549598.1"/>
    <property type="molecule type" value="Genomic_DNA"/>
</dbReference>
<organism evidence="2 3">
    <name type="scientific">Racocetra fulgida</name>
    <dbReference type="NCBI Taxonomy" id="60492"/>
    <lineage>
        <taxon>Eukaryota</taxon>
        <taxon>Fungi</taxon>
        <taxon>Fungi incertae sedis</taxon>
        <taxon>Mucoromycota</taxon>
        <taxon>Glomeromycotina</taxon>
        <taxon>Glomeromycetes</taxon>
        <taxon>Diversisporales</taxon>
        <taxon>Gigasporaceae</taxon>
        <taxon>Racocetra</taxon>
    </lineage>
</organism>
<evidence type="ECO:0000256" key="1">
    <source>
        <dbReference type="SAM" id="MobiDB-lite"/>
    </source>
</evidence>
<proteinExistence type="predicted"/>
<evidence type="ECO:0000313" key="3">
    <source>
        <dbReference type="Proteomes" id="UP000789396"/>
    </source>
</evidence>
<dbReference type="InterPro" id="IPR011009">
    <property type="entry name" value="Kinase-like_dom_sf"/>
</dbReference>